<dbReference type="RefSeq" id="WP_377724717.1">
    <property type="nucleotide sequence ID" value="NZ_JBHSEW010000004.1"/>
</dbReference>
<sequence>MQRSLRRQRGLSFVSVVLIGAALVAAFAIGGQSVPIFTEHMAVKKAVQKAASEAASVAELRAAFDRSASIDNIQSLSGMDLEIGKQGERFTVSYAYEREISLVGPAYLVYRFKGSTQ</sequence>
<protein>
    <submittedName>
        <fullName evidence="1">DUF4845 domain-containing protein</fullName>
    </submittedName>
</protein>
<dbReference type="EMBL" id="JBHSEW010000004">
    <property type="protein sequence ID" value="MFC4621682.1"/>
    <property type="molecule type" value="Genomic_DNA"/>
</dbReference>
<name>A0ABV9GUK2_9BURK</name>
<comment type="caution">
    <text evidence="1">The sequence shown here is derived from an EMBL/GenBank/DDBJ whole genome shotgun (WGS) entry which is preliminary data.</text>
</comment>
<dbReference type="InterPro" id="IPR032314">
    <property type="entry name" value="DUF4845"/>
</dbReference>
<organism evidence="1 2">
    <name type="scientific">Comamonas nitrativorans</name>
    <dbReference type="NCBI Taxonomy" id="108437"/>
    <lineage>
        <taxon>Bacteria</taxon>
        <taxon>Pseudomonadati</taxon>
        <taxon>Pseudomonadota</taxon>
        <taxon>Betaproteobacteria</taxon>
        <taxon>Burkholderiales</taxon>
        <taxon>Comamonadaceae</taxon>
        <taxon>Comamonas</taxon>
    </lineage>
</organism>
<reference evidence="2" key="1">
    <citation type="journal article" date="2019" name="Int. J. Syst. Evol. Microbiol.">
        <title>The Global Catalogue of Microorganisms (GCM) 10K type strain sequencing project: providing services to taxonomists for standard genome sequencing and annotation.</title>
        <authorList>
            <consortium name="The Broad Institute Genomics Platform"/>
            <consortium name="The Broad Institute Genome Sequencing Center for Infectious Disease"/>
            <person name="Wu L."/>
            <person name="Ma J."/>
        </authorList>
    </citation>
    <scope>NUCLEOTIDE SEQUENCE [LARGE SCALE GENOMIC DNA]</scope>
    <source>
        <strain evidence="2">JCM 11650</strain>
    </source>
</reference>
<dbReference type="Proteomes" id="UP001595967">
    <property type="component" value="Unassembled WGS sequence"/>
</dbReference>
<keyword evidence="2" id="KW-1185">Reference proteome</keyword>
<gene>
    <name evidence="1" type="ORF">ACFO3A_05580</name>
</gene>
<proteinExistence type="predicted"/>
<accession>A0ABV9GUK2</accession>
<evidence type="ECO:0000313" key="1">
    <source>
        <dbReference type="EMBL" id="MFC4621682.1"/>
    </source>
</evidence>
<dbReference type="Pfam" id="PF16137">
    <property type="entry name" value="DUF4845"/>
    <property type="match status" value="1"/>
</dbReference>
<evidence type="ECO:0000313" key="2">
    <source>
        <dbReference type="Proteomes" id="UP001595967"/>
    </source>
</evidence>